<dbReference type="AlphaFoldDB" id="A0A9W5YKS7"/>
<dbReference type="SUPFAM" id="SSF52540">
    <property type="entry name" value="P-loop containing nucleoside triphosphate hydrolases"/>
    <property type="match status" value="1"/>
</dbReference>
<evidence type="ECO:0000313" key="3">
    <source>
        <dbReference type="EMBL" id="GKZ19798.1"/>
    </source>
</evidence>
<accession>A0A9W5YKS7</accession>
<dbReference type="PROSITE" id="PS50837">
    <property type="entry name" value="NACHT"/>
    <property type="match status" value="1"/>
</dbReference>
<dbReference type="InterPro" id="IPR007111">
    <property type="entry name" value="NACHT_NTPase"/>
</dbReference>
<organism evidence="3 4">
    <name type="scientific">Aspergillus brasiliensis</name>
    <dbReference type="NCBI Taxonomy" id="319629"/>
    <lineage>
        <taxon>Eukaryota</taxon>
        <taxon>Fungi</taxon>
        <taxon>Dikarya</taxon>
        <taxon>Ascomycota</taxon>
        <taxon>Pezizomycotina</taxon>
        <taxon>Eurotiomycetes</taxon>
        <taxon>Eurotiomycetidae</taxon>
        <taxon>Eurotiales</taxon>
        <taxon>Aspergillaceae</taxon>
        <taxon>Aspergillus</taxon>
        <taxon>Aspergillus subgen. Circumdati</taxon>
    </lineage>
</organism>
<evidence type="ECO:0000259" key="2">
    <source>
        <dbReference type="PROSITE" id="PS50837"/>
    </source>
</evidence>
<dbReference type="Pfam" id="PF24883">
    <property type="entry name" value="NPHP3_N"/>
    <property type="match status" value="1"/>
</dbReference>
<dbReference type="PANTHER" id="PTHR10039:SF16">
    <property type="entry name" value="GPI INOSITOL-DEACYLASE"/>
    <property type="match status" value="1"/>
</dbReference>
<proteinExistence type="predicted"/>
<reference evidence="3" key="1">
    <citation type="submission" date="2022-07" db="EMBL/GenBank/DDBJ databases">
        <title>Taxonomy of Aspergillus series Nigri: significant species reduction supported by multi-species coalescent approaches.</title>
        <authorList>
            <person name="Bian C."/>
            <person name="Kusuya Y."/>
            <person name="Sklenar F."/>
            <person name="D'hooge E."/>
            <person name="Yaguchi T."/>
            <person name="Takahashi H."/>
            <person name="Hubka V."/>
        </authorList>
    </citation>
    <scope>NUCLEOTIDE SEQUENCE</scope>
    <source>
        <strain evidence="3">CBS 733.88</strain>
    </source>
</reference>
<dbReference type="InterPro" id="IPR027417">
    <property type="entry name" value="P-loop_NTPase"/>
</dbReference>
<dbReference type="PANTHER" id="PTHR10039">
    <property type="entry name" value="AMELOGENIN"/>
    <property type="match status" value="1"/>
</dbReference>
<dbReference type="Gene3D" id="3.40.50.300">
    <property type="entry name" value="P-loop containing nucleotide triphosphate hydrolases"/>
    <property type="match status" value="1"/>
</dbReference>
<evidence type="ECO:0000313" key="4">
    <source>
        <dbReference type="Proteomes" id="UP001143548"/>
    </source>
</evidence>
<dbReference type="InterPro" id="IPR056884">
    <property type="entry name" value="NPHP3-like_N"/>
</dbReference>
<feature type="domain" description="NACHT" evidence="2">
    <location>
        <begin position="232"/>
        <end position="387"/>
    </location>
</feature>
<dbReference type="Pfam" id="PF17111">
    <property type="entry name" value="PigL_N"/>
    <property type="match status" value="1"/>
</dbReference>
<comment type="caution">
    <text evidence="3">The sequence shown here is derived from an EMBL/GenBank/DDBJ whole genome shotgun (WGS) entry which is preliminary data.</text>
</comment>
<evidence type="ECO:0000256" key="1">
    <source>
        <dbReference type="ARBA" id="ARBA00022737"/>
    </source>
</evidence>
<dbReference type="Proteomes" id="UP001143548">
    <property type="component" value="Unassembled WGS sequence"/>
</dbReference>
<sequence>MDLAAGIAGLVGLGLQVSQSLISYYDGWRHSRQDVDDICHSVGDMRQMLTLLEETVKRHSLERWNGTEAFERLLKQCKNTMGRLDAKTRKFQDDTATSGFLARARSEWERVKYPLKESTILKLRDLLQQQKLDLALILNDLNIHASYAESETLSEHMSRLSCDITQIGADVEENKNILKTSVQDLKRKEVLGWIYSQDPSMLYQSRESKRHPGTCQWFLQGQEYLRWRSTGSLLWVKGEVGCGKSFLCSAVIRELQSYCTAQPDSILLHFFFSFADAHQPNPLLCLSSLLRQLCVNERVLQIVEELYEKFKGSTASRPLQYHDIELALDLAIACLKRCRGIYIVLDALDELPNSPDEYQRSRVLNWIKATSIRYRHVHILFTSRSNSSSGDIEDFASIIPSIGVVTIDAMSNRDDMFSYLEAQFKKSRVLSKFPGHSLSKTLHDIISLSDGIW</sequence>
<protein>
    <recommendedName>
        <fullName evidence="2">NACHT domain-containing protein</fullName>
    </recommendedName>
</protein>
<dbReference type="InterPro" id="IPR031348">
    <property type="entry name" value="PigL_N"/>
</dbReference>
<dbReference type="EMBL" id="BROQ01000022">
    <property type="protein sequence ID" value="GKZ19798.1"/>
    <property type="molecule type" value="Genomic_DNA"/>
</dbReference>
<gene>
    <name evidence="3" type="ORF">AbraCBS73388_004786</name>
</gene>
<name>A0A9W5YKS7_9EURO</name>
<keyword evidence="1" id="KW-0677">Repeat</keyword>